<dbReference type="PROSITE" id="PS00723">
    <property type="entry name" value="POLYPRENYL_SYNTHASE_1"/>
    <property type="match status" value="1"/>
</dbReference>
<name>E1RAA5_SEDSS</name>
<dbReference type="InterPro" id="IPR000092">
    <property type="entry name" value="Polyprenyl_synt"/>
</dbReference>
<keyword evidence="5" id="KW-0460">Magnesium</keyword>
<evidence type="ECO:0000313" key="7">
    <source>
        <dbReference type="EMBL" id="ADK79396.1"/>
    </source>
</evidence>
<dbReference type="EMBL" id="CP002116">
    <property type="protein sequence ID" value="ADK79396.1"/>
    <property type="molecule type" value="Genomic_DNA"/>
</dbReference>
<proteinExistence type="inferred from homology"/>
<dbReference type="CDD" id="cd00685">
    <property type="entry name" value="Trans_IPPS_HT"/>
    <property type="match status" value="1"/>
</dbReference>
<dbReference type="SFLD" id="SFLDS00005">
    <property type="entry name" value="Isoprenoid_Synthase_Type_I"/>
    <property type="match status" value="1"/>
</dbReference>
<evidence type="ECO:0000256" key="2">
    <source>
        <dbReference type="ARBA" id="ARBA00006706"/>
    </source>
</evidence>
<evidence type="ECO:0000256" key="6">
    <source>
        <dbReference type="RuleBase" id="RU004466"/>
    </source>
</evidence>
<dbReference type="GO" id="GO:0046872">
    <property type="term" value="F:metal ion binding"/>
    <property type="evidence" value="ECO:0007669"/>
    <property type="project" value="UniProtKB-KW"/>
</dbReference>
<dbReference type="SUPFAM" id="SSF48576">
    <property type="entry name" value="Terpenoid synthases"/>
    <property type="match status" value="1"/>
</dbReference>
<keyword evidence="8" id="KW-1185">Reference proteome</keyword>
<organism evidence="7 8">
    <name type="scientific">Sediminispirochaeta smaragdinae (strain DSM 11293 / JCM 15392 / SEBR 4228)</name>
    <name type="common">Spirochaeta smaragdinae</name>
    <dbReference type="NCBI Taxonomy" id="573413"/>
    <lineage>
        <taxon>Bacteria</taxon>
        <taxon>Pseudomonadati</taxon>
        <taxon>Spirochaetota</taxon>
        <taxon>Spirochaetia</taxon>
        <taxon>Spirochaetales</taxon>
        <taxon>Spirochaetaceae</taxon>
        <taxon>Sediminispirochaeta</taxon>
    </lineage>
</organism>
<dbReference type="PANTHER" id="PTHR12001">
    <property type="entry name" value="GERANYLGERANYL PYROPHOSPHATE SYNTHASE"/>
    <property type="match status" value="1"/>
</dbReference>
<dbReference type="GO" id="GO:0004659">
    <property type="term" value="F:prenyltransferase activity"/>
    <property type="evidence" value="ECO:0007669"/>
    <property type="project" value="InterPro"/>
</dbReference>
<keyword evidence="3 6" id="KW-0808">Transferase</keyword>
<evidence type="ECO:0000256" key="4">
    <source>
        <dbReference type="ARBA" id="ARBA00022723"/>
    </source>
</evidence>
<comment type="similarity">
    <text evidence="2 6">Belongs to the FPP/GGPP synthase family.</text>
</comment>
<dbReference type="InterPro" id="IPR033749">
    <property type="entry name" value="Polyprenyl_synt_CS"/>
</dbReference>
<dbReference type="Proteomes" id="UP000002318">
    <property type="component" value="Chromosome"/>
</dbReference>
<dbReference type="HOGENOM" id="CLU_014015_2_1_12"/>
<evidence type="ECO:0000313" key="8">
    <source>
        <dbReference type="Proteomes" id="UP000002318"/>
    </source>
</evidence>
<reference evidence="7 8" key="1">
    <citation type="journal article" date="2010" name="Stand. Genomic Sci.">
        <title>Complete genome sequence of Spirochaeta smaragdinae type strain (SEBR 4228).</title>
        <authorList>
            <person name="Mavromatis K."/>
            <person name="Yasawong M."/>
            <person name="Chertkov O."/>
            <person name="Lapidus A."/>
            <person name="Lucas S."/>
            <person name="Nolan M."/>
            <person name="Del Rio T.G."/>
            <person name="Tice H."/>
            <person name="Cheng J.F."/>
            <person name="Pitluck S."/>
            <person name="Liolios K."/>
            <person name="Ivanova N."/>
            <person name="Tapia R."/>
            <person name="Han C."/>
            <person name="Bruce D."/>
            <person name="Goodwin L."/>
            <person name="Pati A."/>
            <person name="Chen A."/>
            <person name="Palaniappan K."/>
            <person name="Land M."/>
            <person name="Hauser L."/>
            <person name="Chang Y.J."/>
            <person name="Jeffries C.D."/>
            <person name="Detter J.C."/>
            <person name="Rohde M."/>
            <person name="Brambilla E."/>
            <person name="Spring S."/>
            <person name="Goker M."/>
            <person name="Sikorski J."/>
            <person name="Woyke T."/>
            <person name="Bristow J."/>
            <person name="Eisen J.A."/>
            <person name="Markowitz V."/>
            <person name="Hugenholtz P."/>
            <person name="Klenk H.P."/>
            <person name="Kyrpides N.C."/>
        </authorList>
    </citation>
    <scope>NUCLEOTIDE SEQUENCE [LARGE SCALE GENOMIC DNA]</scope>
    <source>
        <strain evidence="8">DSM 11293 / JCM 15392 / SEBR 4228</strain>
    </source>
</reference>
<dbReference type="GO" id="GO:0008299">
    <property type="term" value="P:isoprenoid biosynthetic process"/>
    <property type="evidence" value="ECO:0007669"/>
    <property type="project" value="InterPro"/>
</dbReference>
<accession>E1RAA5</accession>
<dbReference type="eggNOG" id="COG0142">
    <property type="taxonomic scope" value="Bacteria"/>
</dbReference>
<dbReference type="Gene3D" id="1.10.600.10">
    <property type="entry name" value="Farnesyl Diphosphate Synthase"/>
    <property type="match status" value="1"/>
</dbReference>
<dbReference type="RefSeq" id="WP_013252860.1">
    <property type="nucleotide sequence ID" value="NC_014364.1"/>
</dbReference>
<sequence>MQQYLSQQKQNLTEEIRRACRREAAAMEQKNPRASDLFTLLADFSTRGKMIRGSLVSLGAGLVAGEAPPAALPLGAAMELFQSALLIHDDIMDRDTMRRGQSTVHHYYALEAAKYGTDDAAHLGESLGICAGDVAIFLAFSLVNEAGLIAGNHHELVGLFSREMSIVGTAQMSDVAWSDGWGDPNLAEVISLYRYKTGRYTFSLPLSAGALIAGADRRFRDLLEEYGELLGILFQIRDDELGLFGESEEVGKPIGSDIAEGKKTLFYLMLKKAAEGEALSVLERIYGKGKAGIDEVRQIRKIAVSTGVLSSVETMMDDYKRKAEAVLDQILSFGIGREPWSGYLRQLLDYVCRRNS</sequence>
<dbReference type="STRING" id="573413.Spirs_0239"/>
<dbReference type="KEGG" id="ssm:Spirs_0239"/>
<dbReference type="PANTHER" id="PTHR12001:SF85">
    <property type="entry name" value="SHORT CHAIN ISOPRENYL DIPHOSPHATE SYNTHASE"/>
    <property type="match status" value="1"/>
</dbReference>
<evidence type="ECO:0000256" key="5">
    <source>
        <dbReference type="ARBA" id="ARBA00022842"/>
    </source>
</evidence>
<dbReference type="OrthoDB" id="9805316at2"/>
<dbReference type="AlphaFoldDB" id="E1RAA5"/>
<dbReference type="InterPro" id="IPR008949">
    <property type="entry name" value="Isoprenoid_synthase_dom_sf"/>
</dbReference>
<comment type="cofactor">
    <cofactor evidence="1">
        <name>Mg(2+)</name>
        <dbReference type="ChEBI" id="CHEBI:18420"/>
    </cofactor>
</comment>
<gene>
    <name evidence="7" type="ordered locus">Spirs_0239</name>
</gene>
<keyword evidence="4" id="KW-0479">Metal-binding</keyword>
<protein>
    <submittedName>
        <fullName evidence="7">Polyprenyl synthetase</fullName>
    </submittedName>
</protein>
<dbReference type="Pfam" id="PF00348">
    <property type="entry name" value="polyprenyl_synt"/>
    <property type="match status" value="1"/>
</dbReference>
<evidence type="ECO:0000256" key="1">
    <source>
        <dbReference type="ARBA" id="ARBA00001946"/>
    </source>
</evidence>
<evidence type="ECO:0000256" key="3">
    <source>
        <dbReference type="ARBA" id="ARBA00022679"/>
    </source>
</evidence>